<dbReference type="GO" id="GO:0005982">
    <property type="term" value="P:starch metabolic process"/>
    <property type="evidence" value="ECO:0007669"/>
    <property type="project" value="TreeGrafter"/>
</dbReference>
<evidence type="ECO:0000256" key="1">
    <source>
        <dbReference type="SAM" id="MobiDB-lite"/>
    </source>
</evidence>
<evidence type="ECO:0000313" key="3">
    <source>
        <dbReference type="Proteomes" id="UP001152484"/>
    </source>
</evidence>
<accession>A0A9P1EEI1</accession>
<dbReference type="AlphaFoldDB" id="A0A9P1EEI1"/>
<comment type="caution">
    <text evidence="2">The sequence shown here is derived from an EMBL/GenBank/DDBJ whole genome shotgun (WGS) entry which is preliminary data.</text>
</comment>
<reference evidence="2" key="1">
    <citation type="submission" date="2022-07" db="EMBL/GenBank/DDBJ databases">
        <authorList>
            <person name="Macas J."/>
            <person name="Novak P."/>
            <person name="Neumann P."/>
        </authorList>
    </citation>
    <scope>NUCLEOTIDE SEQUENCE</scope>
</reference>
<protein>
    <submittedName>
        <fullName evidence="2">Uncharacterized protein</fullName>
    </submittedName>
</protein>
<organism evidence="2 3">
    <name type="scientific">Cuscuta europaea</name>
    <name type="common">European dodder</name>
    <dbReference type="NCBI Taxonomy" id="41803"/>
    <lineage>
        <taxon>Eukaryota</taxon>
        <taxon>Viridiplantae</taxon>
        <taxon>Streptophyta</taxon>
        <taxon>Embryophyta</taxon>
        <taxon>Tracheophyta</taxon>
        <taxon>Spermatophyta</taxon>
        <taxon>Magnoliopsida</taxon>
        <taxon>eudicotyledons</taxon>
        <taxon>Gunneridae</taxon>
        <taxon>Pentapetalae</taxon>
        <taxon>asterids</taxon>
        <taxon>lamiids</taxon>
        <taxon>Solanales</taxon>
        <taxon>Convolvulaceae</taxon>
        <taxon>Cuscuteae</taxon>
        <taxon>Cuscuta</taxon>
        <taxon>Cuscuta subgen. Cuscuta</taxon>
    </lineage>
</organism>
<dbReference type="Gene3D" id="3.20.20.80">
    <property type="entry name" value="Glycosidases"/>
    <property type="match status" value="2"/>
</dbReference>
<sequence length="759" mass="85030">MEEYFRLKATGEKNKVEVAAEAMEDDAFYWFQGWEFRTRGKSWEVLKEDINRCFQQRSQKSEDQESRSSRNSHSSQSRFSSSQSRISSSSPTALPGSQASGRADVLSSPAPSHTASHRSQSSTFTYHSSSQGFPEATSPNPSDLRQTDTYASIFSSSQSPVSSLSDSLSSQVSSPAGFHSSSSIGVSHLAPDSSASKTFELVSSGKESQGTTPTTLNIELKPVAASVTESDPEEDINQPTGFSSDTREGFTGRGLEVLMDKMYCHSSHITRRTLNNLDSLRIDGFTSMMYNQNGLRGGITRNFKEYVEYVTEVEADVNLLLVNDLNLNLLPYAIISGEEVRGLPAVCLSVPEEMIGFHYPTQMTIAVKRIQALHKRDMEEKKGVNDLSRGNFLEAIIIGEDVRRMPAVHVPVQNRGVCFDYRFHMEIAAHQLKILRKRREDWHLSDTLTNSRWMGKCVIDAEDHDQTLMGEGVLLLFQGVLPKQGVMKELHNSAIKKSVFNHSEVKAGMTIMGCNLILSVNWDSSDSGLRGDDELDLCNVDRKFHAIKELDAAIYFKNHGGVFRPISDYLMCRISVDPDPTIQAAVNGLEAEAKCQPYKMVLCSNDPEENCSVEKYIQIREKINGKQGWKMASSLSGEGKAYQQQKTFWKLYMIGKDWKEEEVERYGEKFASSAVLVSEEKNNEELQKSTETFAAVECLKVTEVNETSLKISSAIERSMILKDLVLKSLLVHQPVKYWEGRGARMKCKWKIMADSYHPP</sequence>
<dbReference type="GO" id="GO:0005737">
    <property type="term" value="C:cytoplasm"/>
    <property type="evidence" value="ECO:0007669"/>
    <property type="project" value="TreeGrafter"/>
</dbReference>
<dbReference type="EMBL" id="CAMAPE010000038">
    <property type="protein sequence ID" value="CAH9101228.1"/>
    <property type="molecule type" value="Genomic_DNA"/>
</dbReference>
<feature type="compositionally biased region" description="Low complexity" evidence="1">
    <location>
        <begin position="69"/>
        <end position="90"/>
    </location>
</feature>
<dbReference type="PANTHER" id="PTHR43651:SF3">
    <property type="entry name" value="1,4-ALPHA-GLUCAN-BRANCHING ENZYME"/>
    <property type="match status" value="1"/>
</dbReference>
<proteinExistence type="predicted"/>
<dbReference type="OrthoDB" id="1329205at2759"/>
<feature type="compositionally biased region" description="Polar residues" evidence="1">
    <location>
        <begin position="137"/>
        <end position="154"/>
    </location>
</feature>
<gene>
    <name evidence="2" type="ORF">CEURO_LOCUS15280</name>
</gene>
<dbReference type="PANTHER" id="PTHR43651">
    <property type="entry name" value="1,4-ALPHA-GLUCAN-BRANCHING ENZYME"/>
    <property type="match status" value="1"/>
</dbReference>
<feature type="region of interest" description="Disordered" evidence="1">
    <location>
        <begin position="225"/>
        <end position="247"/>
    </location>
</feature>
<dbReference type="GO" id="GO:0003844">
    <property type="term" value="F:1,4-alpha-glucan branching enzyme activity"/>
    <property type="evidence" value="ECO:0007669"/>
    <property type="project" value="TreeGrafter"/>
</dbReference>
<feature type="compositionally biased region" description="Polar residues" evidence="1">
    <location>
        <begin position="91"/>
        <end position="100"/>
    </location>
</feature>
<keyword evidence="3" id="KW-1185">Reference proteome</keyword>
<feature type="compositionally biased region" description="Low complexity" evidence="1">
    <location>
        <begin position="119"/>
        <end position="131"/>
    </location>
</feature>
<feature type="compositionally biased region" description="Polar residues" evidence="1">
    <location>
        <begin position="109"/>
        <end position="118"/>
    </location>
</feature>
<feature type="region of interest" description="Disordered" evidence="1">
    <location>
        <begin position="56"/>
        <end position="190"/>
    </location>
</feature>
<dbReference type="Proteomes" id="UP001152484">
    <property type="component" value="Unassembled WGS sequence"/>
</dbReference>
<evidence type="ECO:0000313" key="2">
    <source>
        <dbReference type="EMBL" id="CAH9101228.1"/>
    </source>
</evidence>
<feature type="compositionally biased region" description="Basic and acidic residues" evidence="1">
    <location>
        <begin position="59"/>
        <end position="68"/>
    </location>
</feature>
<feature type="compositionally biased region" description="Low complexity" evidence="1">
    <location>
        <begin position="155"/>
        <end position="175"/>
    </location>
</feature>
<name>A0A9P1EEI1_CUSEU</name>